<dbReference type="InterPro" id="IPR020846">
    <property type="entry name" value="MFS_dom"/>
</dbReference>
<keyword evidence="11" id="KW-0511">Multifunctional enzyme</keyword>
<dbReference type="CDD" id="cd01647">
    <property type="entry name" value="RT_LTR"/>
    <property type="match status" value="1"/>
</dbReference>
<dbReference type="InterPro" id="IPR021109">
    <property type="entry name" value="Peptidase_aspartic_dom_sf"/>
</dbReference>
<dbReference type="Gene3D" id="2.40.70.10">
    <property type="entry name" value="Acid Proteases"/>
    <property type="match status" value="1"/>
</dbReference>
<feature type="transmembrane region" description="Helical" evidence="13">
    <location>
        <begin position="1450"/>
        <end position="1472"/>
    </location>
</feature>
<evidence type="ECO:0000256" key="9">
    <source>
        <dbReference type="ARBA" id="ARBA00022989"/>
    </source>
</evidence>
<dbReference type="Pfam" id="PF00078">
    <property type="entry name" value="RVT_1"/>
    <property type="match status" value="1"/>
</dbReference>
<protein>
    <recommendedName>
        <fullName evidence="2">RNA-directed DNA polymerase</fullName>
        <ecNumber evidence="2">2.7.7.49</ecNumber>
    </recommendedName>
</protein>
<dbReference type="GO" id="GO:0022857">
    <property type="term" value="F:transmembrane transporter activity"/>
    <property type="evidence" value="ECO:0007669"/>
    <property type="project" value="InterPro"/>
</dbReference>
<evidence type="ECO:0000256" key="13">
    <source>
        <dbReference type="SAM" id="Phobius"/>
    </source>
</evidence>
<dbReference type="SUPFAM" id="SSF56672">
    <property type="entry name" value="DNA/RNA polymerases"/>
    <property type="match status" value="1"/>
</dbReference>
<dbReference type="InterPro" id="IPR050951">
    <property type="entry name" value="Retrovirus_Pol_polyprotein"/>
</dbReference>
<dbReference type="InterPro" id="IPR043502">
    <property type="entry name" value="DNA/RNA_pol_sf"/>
</dbReference>
<keyword evidence="3" id="KW-0808">Transferase</keyword>
<dbReference type="InterPro" id="IPR000477">
    <property type="entry name" value="RT_dom"/>
</dbReference>
<dbReference type="SUPFAM" id="SSF50630">
    <property type="entry name" value="Acid proteases"/>
    <property type="match status" value="1"/>
</dbReference>
<feature type="compositionally biased region" description="Basic and acidic residues" evidence="12">
    <location>
        <begin position="1114"/>
        <end position="1128"/>
    </location>
</feature>
<feature type="transmembrane region" description="Helical" evidence="13">
    <location>
        <begin position="1548"/>
        <end position="1568"/>
    </location>
</feature>
<feature type="transmembrane region" description="Helical" evidence="13">
    <location>
        <begin position="1574"/>
        <end position="1596"/>
    </location>
</feature>
<feature type="transmembrane region" description="Helical" evidence="13">
    <location>
        <begin position="1340"/>
        <end position="1357"/>
    </location>
</feature>
<dbReference type="Gene3D" id="3.10.20.370">
    <property type="match status" value="1"/>
</dbReference>
<feature type="transmembrane region" description="Helical" evidence="13">
    <location>
        <begin position="1635"/>
        <end position="1655"/>
    </location>
</feature>
<feature type="region of interest" description="Disordered" evidence="12">
    <location>
        <begin position="1114"/>
        <end position="1146"/>
    </location>
</feature>
<dbReference type="InterPro" id="IPR041588">
    <property type="entry name" value="Integrase_H2C2"/>
</dbReference>
<dbReference type="PANTHER" id="PTHR37984">
    <property type="entry name" value="PROTEIN CBG26694"/>
    <property type="match status" value="1"/>
</dbReference>
<evidence type="ECO:0000256" key="5">
    <source>
        <dbReference type="ARBA" id="ARBA00022695"/>
    </source>
</evidence>
<reference evidence="15" key="1">
    <citation type="submission" date="2020-11" db="EMBL/GenBank/DDBJ databases">
        <authorList>
            <person name="Whiteford S."/>
        </authorList>
    </citation>
    <scope>NUCLEOTIDE SEQUENCE</scope>
</reference>
<keyword evidence="4 13" id="KW-0812">Transmembrane</keyword>
<organism evidence="15 16">
    <name type="scientific">Plutella xylostella</name>
    <name type="common">Diamondback moth</name>
    <name type="synonym">Plutella maculipennis</name>
    <dbReference type="NCBI Taxonomy" id="51655"/>
    <lineage>
        <taxon>Eukaryota</taxon>
        <taxon>Metazoa</taxon>
        <taxon>Ecdysozoa</taxon>
        <taxon>Arthropoda</taxon>
        <taxon>Hexapoda</taxon>
        <taxon>Insecta</taxon>
        <taxon>Pterygota</taxon>
        <taxon>Neoptera</taxon>
        <taxon>Endopterygota</taxon>
        <taxon>Lepidoptera</taxon>
        <taxon>Glossata</taxon>
        <taxon>Ditrysia</taxon>
        <taxon>Yponomeutoidea</taxon>
        <taxon>Plutellidae</taxon>
        <taxon>Plutella</taxon>
    </lineage>
</organism>
<dbReference type="FunFam" id="3.10.20.370:FF:000001">
    <property type="entry name" value="Retrovirus-related Pol polyprotein from transposon 17.6-like protein"/>
    <property type="match status" value="1"/>
</dbReference>
<feature type="domain" description="Major facilitator superfamily (MFS) profile" evidence="14">
    <location>
        <begin position="1174"/>
        <end position="1660"/>
    </location>
</feature>
<keyword evidence="10 13" id="KW-0472">Membrane</keyword>
<evidence type="ECO:0000256" key="10">
    <source>
        <dbReference type="ARBA" id="ARBA00023136"/>
    </source>
</evidence>
<keyword evidence="9 13" id="KW-1133">Transmembrane helix</keyword>
<feature type="transmembrane region" description="Helical" evidence="13">
    <location>
        <begin position="1172"/>
        <end position="1199"/>
    </location>
</feature>
<feature type="transmembrane region" description="Helical" evidence="13">
    <location>
        <begin position="1519"/>
        <end position="1541"/>
    </location>
</feature>
<keyword evidence="16" id="KW-1185">Reference proteome</keyword>
<dbReference type="Gene3D" id="3.10.10.10">
    <property type="entry name" value="HIV Type 1 Reverse Transcriptase, subunit A, domain 1"/>
    <property type="match status" value="1"/>
</dbReference>
<dbReference type="InterPro" id="IPR036259">
    <property type="entry name" value="MFS_trans_sf"/>
</dbReference>
<feature type="transmembrane region" description="Helical" evidence="13">
    <location>
        <begin position="1263"/>
        <end position="1286"/>
    </location>
</feature>
<evidence type="ECO:0000256" key="12">
    <source>
        <dbReference type="SAM" id="MobiDB-lite"/>
    </source>
</evidence>
<evidence type="ECO:0000256" key="7">
    <source>
        <dbReference type="ARBA" id="ARBA00022759"/>
    </source>
</evidence>
<feature type="transmembrane region" description="Helical" evidence="13">
    <location>
        <begin position="1298"/>
        <end position="1320"/>
    </location>
</feature>
<comment type="subcellular location">
    <subcellularLocation>
        <location evidence="1">Membrane</location>
        <topology evidence="1">Multi-pass membrane protein</topology>
    </subcellularLocation>
</comment>
<dbReference type="FunFam" id="3.30.70.270:FF:000026">
    <property type="entry name" value="Transposon Ty3-G Gag-Pol polyprotein"/>
    <property type="match status" value="1"/>
</dbReference>
<accession>A0A8S4G665</accession>
<dbReference type="Gene3D" id="1.20.1250.20">
    <property type="entry name" value="MFS general substrate transporter like domains"/>
    <property type="match status" value="1"/>
</dbReference>
<dbReference type="CDD" id="cd09274">
    <property type="entry name" value="RNase_HI_RT_Ty3"/>
    <property type="match status" value="1"/>
</dbReference>
<feature type="transmembrane region" description="Helical" evidence="13">
    <location>
        <begin position="1239"/>
        <end position="1257"/>
    </location>
</feature>
<dbReference type="Gene3D" id="3.30.70.270">
    <property type="match status" value="2"/>
</dbReference>
<keyword evidence="6" id="KW-0540">Nuclease</keyword>
<dbReference type="SUPFAM" id="SSF103473">
    <property type="entry name" value="MFS general substrate transporter"/>
    <property type="match status" value="1"/>
</dbReference>
<dbReference type="Pfam" id="PF17919">
    <property type="entry name" value="RT_RNaseH_2"/>
    <property type="match status" value="1"/>
</dbReference>
<dbReference type="PROSITE" id="PS50850">
    <property type="entry name" value="MFS"/>
    <property type="match status" value="1"/>
</dbReference>
<dbReference type="InterPro" id="IPR043128">
    <property type="entry name" value="Rev_trsase/Diguanyl_cyclase"/>
</dbReference>
<dbReference type="Pfam" id="PF17921">
    <property type="entry name" value="Integrase_H2C2"/>
    <property type="match status" value="1"/>
</dbReference>
<evidence type="ECO:0000259" key="14">
    <source>
        <dbReference type="PROSITE" id="PS50850"/>
    </source>
</evidence>
<feature type="transmembrane region" description="Helical" evidence="13">
    <location>
        <begin position="1608"/>
        <end position="1629"/>
    </location>
</feature>
<dbReference type="GO" id="GO:0004519">
    <property type="term" value="F:endonuclease activity"/>
    <property type="evidence" value="ECO:0007669"/>
    <property type="project" value="UniProtKB-KW"/>
</dbReference>
<dbReference type="FunFam" id="1.20.1250.20:FF:000232">
    <property type="entry name" value="Organic cation/carnitine transporter 7"/>
    <property type="match status" value="1"/>
</dbReference>
<evidence type="ECO:0000256" key="4">
    <source>
        <dbReference type="ARBA" id="ARBA00022692"/>
    </source>
</evidence>
<evidence type="ECO:0000256" key="1">
    <source>
        <dbReference type="ARBA" id="ARBA00004141"/>
    </source>
</evidence>
<dbReference type="GO" id="GO:0016020">
    <property type="term" value="C:membrane"/>
    <property type="evidence" value="ECO:0007669"/>
    <property type="project" value="UniProtKB-SubCell"/>
</dbReference>
<dbReference type="EC" id="2.7.7.49" evidence="2"/>
<sequence>MAFLGNLATFDHKSCEWDIFKGRLLQFVKVNKVEEDCKSAILITHLSDESYRLVRNLAYPSDVDKLSFEDLVALLDAHFKPRQCSFVDIAKFHGATRTAGESLGDWAARLRGLASYCDFGAALETNLRDRFVLGLGSGPERDKLFEQNPAGLTFARALELARQAECTREAKQFDKLVIKVEPIYRAAFDAKSQRDGGPRRGGGGGGYSGGGGGSSRAGGGGAGDSGSGGGAPGSETRCRVCGMKNHSENTCRFKNYKCQKCKCKGHLRKVCTNKNSRINNSTDDDNNSGCEECQNFNIRYVTNKPLTLDLIVGQQNVTMELDSGSGSTVISDSFYKSNFSLYKLLPCNIKMCLYTGHKISPLGYFETNVTYNGQTKPIRIFVVENGGPPLLGRNFMSAFNLVLTTNLNKIYTDGEVGTLLEQYPELWRDELGTFNKFKVDLRLKDNVVPKFFKPRTVPFALKDKVEAELDRLVSLGILVPVNHSNYATPVVPVLKENGQVKIAGDYSVTLNKDLLVDKYPLPRIEEVFAKLGGGEKYTKLDLKNAYNQYVLNEPSQELTTINTSKGLFKYTRMVYGLASAPAIFQKSMETVLSGIEGVSCWYDDICITGPNKATHLARLREVLHRLNSSGLRLQKDKCEFFKDSVTYLGYVIDKNGLQTCPKKVEAILNAPEPKNVTEVKRFLGVVNYYRNFIPNASAVMSPLHELLKAGAAWQWGARQRQAVAAVRRELASERVLAHFDPAAQLVLAVDAGPHGLGAVLLQRAQDGSERPLAYGSRSLNASERNYSQIQKEATAIIFGVKRFHQYLYGLSDPFILQTDHRPLVSIFNQNSGISVTTALRLQRYAIILSAYNYVIQYTSSANNVVADYFSRAPVAETVSDSDREFDMYTSLKFLDENTPAVLLDDIKRATDNDEVMKIVIKYMQHGWPRSVHCQSVVPYFRCKADLQYENGYLLRGHKMIIPSSLRERMLVELHSTHMGVVKMKCNARARMWWPGIDADIERCVGACGTCVSVRAAPPREPPAPWPRPAGPWQRVHIDYMSLGQSVYLVVVDSYSKWVEWSSVIANRSAQYQSVSMPLALPSPTVHTEAPVPSAVAADPPVEQIVEEEGHVECCERGIPDPNTSDHPDPPLTPPLQTDRPLTPTSPPRLDFLEHGADFEAAISATGFGRFHFCLLAITGLIYANTAIGITIVSFVLPAATCDFRMTSADKGWLTAAPMLGMVIGSYFWGCLADTKGRKVVLVSTLLMDGFIGIISSFVQILPVFMVCRFINGFSVAGAMGICFPYLGEFQATKYREKILCWMEMFWTLGVIILPLIAWGIIPITGIRIEHGAFSYDSWNWFVAACGVPSLLLGFWLFSFPESPKFMMECGDYDDALAVLKDIYRQNTGDDPDNYPIKSLKEKVRTVSVASQSSQKSVRSLSMRKPKDIKRLFTEIWGQTKALCKPPYLKYTILTCIIQFGLTTSYYTLMIWFPELFNRYEAFEHQFPNTTASVCDVSGIVVEDADLDPFDCGKTIEQSVYMHTLIVGLACIPTSLWLPLCVHKLGAKFFLIFSLGMAATVTVGLYFVQNSVQNLVLSCIFEALTSLAISLVFCVLVDLFPTNLRVMAAALSLTAGRGGGLIGNLSFGYLIDINCVVPIVLFSAFLYLAAFLCFFLPKTGQEALD</sequence>
<keyword evidence="7" id="KW-0255">Endonuclease</keyword>
<dbReference type="Gene3D" id="1.10.340.70">
    <property type="match status" value="1"/>
</dbReference>
<evidence type="ECO:0000313" key="15">
    <source>
        <dbReference type="EMBL" id="CAG9136056.1"/>
    </source>
</evidence>
<evidence type="ECO:0000256" key="11">
    <source>
        <dbReference type="ARBA" id="ARBA00023268"/>
    </source>
</evidence>
<dbReference type="InterPro" id="IPR005828">
    <property type="entry name" value="MFS_sugar_transport-like"/>
</dbReference>
<evidence type="ECO:0000313" key="16">
    <source>
        <dbReference type="Proteomes" id="UP000653454"/>
    </source>
</evidence>
<feature type="compositionally biased region" description="Gly residues" evidence="12">
    <location>
        <begin position="199"/>
        <end position="232"/>
    </location>
</feature>
<dbReference type="PANTHER" id="PTHR37984:SF5">
    <property type="entry name" value="PROTEIN NYNRIN-LIKE"/>
    <property type="match status" value="1"/>
</dbReference>
<evidence type="ECO:0000256" key="6">
    <source>
        <dbReference type="ARBA" id="ARBA00022722"/>
    </source>
</evidence>
<proteinExistence type="predicted"/>
<name>A0A8S4G665_PLUXY</name>
<dbReference type="EMBL" id="CAJHNJ030000123">
    <property type="protein sequence ID" value="CAG9136056.1"/>
    <property type="molecule type" value="Genomic_DNA"/>
</dbReference>
<evidence type="ECO:0000256" key="8">
    <source>
        <dbReference type="ARBA" id="ARBA00022918"/>
    </source>
</evidence>
<keyword evidence="5" id="KW-0548">Nucleotidyltransferase</keyword>
<evidence type="ECO:0000256" key="2">
    <source>
        <dbReference type="ARBA" id="ARBA00012493"/>
    </source>
</evidence>
<dbReference type="GO" id="GO:0003964">
    <property type="term" value="F:RNA-directed DNA polymerase activity"/>
    <property type="evidence" value="ECO:0007669"/>
    <property type="project" value="UniProtKB-KW"/>
</dbReference>
<dbReference type="InterPro" id="IPR041577">
    <property type="entry name" value="RT_RNaseH_2"/>
</dbReference>
<evidence type="ECO:0000256" key="3">
    <source>
        <dbReference type="ARBA" id="ARBA00022679"/>
    </source>
</evidence>
<keyword evidence="8" id="KW-0695">RNA-directed DNA polymerase</keyword>
<dbReference type="Pfam" id="PF00083">
    <property type="entry name" value="Sugar_tr"/>
    <property type="match status" value="1"/>
</dbReference>
<dbReference type="FunFam" id="1.10.340.70:FF:000003">
    <property type="entry name" value="Protein CBG25708"/>
    <property type="match status" value="1"/>
</dbReference>
<dbReference type="Proteomes" id="UP000653454">
    <property type="component" value="Unassembled WGS sequence"/>
</dbReference>
<feature type="region of interest" description="Disordered" evidence="12">
    <location>
        <begin position="189"/>
        <end position="232"/>
    </location>
</feature>
<keyword evidence="7" id="KW-0378">Hydrolase</keyword>
<gene>
    <name evidence="15" type="ORF">PLXY2_LOCUS14320</name>
</gene>
<comment type="caution">
    <text evidence="15">The sequence shown here is derived from an EMBL/GenBank/DDBJ whole genome shotgun (WGS) entry which is preliminary data.</text>
</comment>